<dbReference type="SUPFAM" id="SSF82185">
    <property type="entry name" value="Histone H3 K4-specific methyltransferase SET7/9 N-terminal domain"/>
    <property type="match status" value="1"/>
</dbReference>
<dbReference type="GO" id="GO:0016020">
    <property type="term" value="C:membrane"/>
    <property type="evidence" value="ECO:0007669"/>
    <property type="project" value="UniProtKB-ARBA"/>
</dbReference>
<proteinExistence type="predicted"/>
<dbReference type="AlphaFoldDB" id="A0AB40AX90"/>
<reference evidence="3" key="1">
    <citation type="submission" date="2025-08" db="UniProtKB">
        <authorList>
            <consortium name="RefSeq"/>
        </authorList>
    </citation>
    <scope>IDENTIFICATION</scope>
</reference>
<dbReference type="InterPro" id="IPR003409">
    <property type="entry name" value="MORN"/>
</dbReference>
<gene>
    <name evidence="3" type="primary">LOC120255897</name>
</gene>
<evidence type="ECO:0000313" key="3">
    <source>
        <dbReference type="RefSeq" id="XP_039119600.1"/>
    </source>
</evidence>
<dbReference type="RefSeq" id="XP_039119600.1">
    <property type="nucleotide sequence ID" value="XM_039263666.1"/>
</dbReference>
<protein>
    <submittedName>
        <fullName evidence="3">Radial spoke head 1 homolog</fullName>
    </submittedName>
</protein>
<name>A0AB40AX90_DIOCR</name>
<evidence type="ECO:0000313" key="2">
    <source>
        <dbReference type="Proteomes" id="UP001515500"/>
    </source>
</evidence>
<dbReference type="Pfam" id="PF02493">
    <property type="entry name" value="MORN"/>
    <property type="match status" value="2"/>
</dbReference>
<dbReference type="Proteomes" id="UP001515500">
    <property type="component" value="Unplaced"/>
</dbReference>
<accession>A0AB40AX90</accession>
<dbReference type="PANTHER" id="PTHR43215">
    <property type="entry name" value="RADIAL SPOKE HEAD 1 HOMOLOG"/>
    <property type="match status" value="1"/>
</dbReference>
<organism evidence="2 3">
    <name type="scientific">Dioscorea cayennensis subsp. rotundata</name>
    <name type="common">White Guinea yam</name>
    <name type="synonym">Dioscorea rotundata</name>
    <dbReference type="NCBI Taxonomy" id="55577"/>
    <lineage>
        <taxon>Eukaryota</taxon>
        <taxon>Viridiplantae</taxon>
        <taxon>Streptophyta</taxon>
        <taxon>Embryophyta</taxon>
        <taxon>Tracheophyta</taxon>
        <taxon>Spermatophyta</taxon>
        <taxon>Magnoliopsida</taxon>
        <taxon>Liliopsida</taxon>
        <taxon>Dioscoreales</taxon>
        <taxon>Dioscoreaceae</taxon>
        <taxon>Dioscorea</taxon>
    </lineage>
</organism>
<keyword evidence="1" id="KW-0677">Repeat</keyword>
<sequence>MEFDVFRESMIFGGEMVGMHKMVWMSHGDEAARLPEGFEVVVRSVQGWWMRLRTHQRAGCMVLSTIRRYEGTIWDDLAHGKGVLVAEQGLVRYEGEWIQNQMEGHGVVEVGIPESQPIPGSK</sequence>
<dbReference type="PANTHER" id="PTHR43215:SF13">
    <property type="entry name" value="PROTEIN TIC 100"/>
    <property type="match status" value="1"/>
</dbReference>
<dbReference type="GeneID" id="120255897"/>
<evidence type="ECO:0000256" key="1">
    <source>
        <dbReference type="ARBA" id="ARBA00022737"/>
    </source>
</evidence>
<keyword evidence="2" id="KW-1185">Reference proteome</keyword>